<proteinExistence type="inferred from homology"/>
<dbReference type="Proteomes" id="UP000046393">
    <property type="component" value="Unplaced"/>
</dbReference>
<comment type="similarity">
    <text evidence="1">Belongs to the DNase II family.</text>
</comment>
<protein>
    <submittedName>
        <fullName evidence="4">Deoxyribonuclease II</fullName>
    </submittedName>
</protein>
<name>A0A0N5ACN9_9BILA</name>
<accession>A0A0N5ACN9</accession>
<dbReference type="GO" id="GO:0006309">
    <property type="term" value="P:apoptotic DNA fragmentation"/>
    <property type="evidence" value="ECO:0007669"/>
    <property type="project" value="TreeGrafter"/>
</dbReference>
<dbReference type="CDD" id="cd09121">
    <property type="entry name" value="PLDc_DNaseII_2"/>
    <property type="match status" value="1"/>
</dbReference>
<dbReference type="InterPro" id="IPR004947">
    <property type="entry name" value="DNase_II"/>
</dbReference>
<reference evidence="4" key="1">
    <citation type="submission" date="2017-02" db="UniProtKB">
        <authorList>
            <consortium name="WormBaseParasite"/>
        </authorList>
    </citation>
    <scope>IDENTIFICATION</scope>
</reference>
<evidence type="ECO:0000256" key="2">
    <source>
        <dbReference type="ARBA" id="ARBA00022801"/>
    </source>
</evidence>
<keyword evidence="3" id="KW-1185">Reference proteome</keyword>
<dbReference type="PANTHER" id="PTHR10858:SF30">
    <property type="entry name" value="CELL-DEATH-RELATED NUCLEASE 7"/>
    <property type="match status" value="1"/>
</dbReference>
<sequence>MMYNDAHPDGKGDSYRGHSKGAVVFDKSSGFWLIHSVPNFPHPESYTYPDSGYNNGQSFLCITFNASAIPILASHFTYTMPSIYNSQLPTELAIEHPMLQDIIAKKSLPRGTSVFQIVQTIQSISGFPFIMLGKHKKFNADLYADLLASHLTCSFFTETWPNGATNFPNTCNTTNKDVYNIDSIKIENVIEFPNTKDHSKWAVAETLECGYVCIGDINRQISQRKRAGGTVCLQNPLIWQLYRSSINEVETCAL</sequence>
<evidence type="ECO:0000256" key="1">
    <source>
        <dbReference type="ARBA" id="ARBA00007527"/>
    </source>
</evidence>
<dbReference type="Pfam" id="PF03265">
    <property type="entry name" value="DNase_II"/>
    <property type="match status" value="1"/>
</dbReference>
<organism evidence="3 4">
    <name type="scientific">Syphacia muris</name>
    <dbReference type="NCBI Taxonomy" id="451379"/>
    <lineage>
        <taxon>Eukaryota</taxon>
        <taxon>Metazoa</taxon>
        <taxon>Ecdysozoa</taxon>
        <taxon>Nematoda</taxon>
        <taxon>Chromadorea</taxon>
        <taxon>Rhabditida</taxon>
        <taxon>Spirurina</taxon>
        <taxon>Oxyuridomorpha</taxon>
        <taxon>Oxyuroidea</taxon>
        <taxon>Oxyuridae</taxon>
        <taxon>Syphacia</taxon>
    </lineage>
</organism>
<evidence type="ECO:0000313" key="3">
    <source>
        <dbReference type="Proteomes" id="UP000046393"/>
    </source>
</evidence>
<keyword evidence="2" id="KW-0378">Hydrolase</keyword>
<dbReference type="PANTHER" id="PTHR10858">
    <property type="entry name" value="DEOXYRIBONUCLEASE II"/>
    <property type="match status" value="1"/>
</dbReference>
<dbReference type="WBParaSite" id="SMUV_0000191701-mRNA-1">
    <property type="protein sequence ID" value="SMUV_0000191701-mRNA-1"/>
    <property type="gene ID" value="SMUV_0000191701"/>
</dbReference>
<dbReference type="GO" id="GO:0004531">
    <property type="term" value="F:deoxyribonuclease II activity"/>
    <property type="evidence" value="ECO:0007669"/>
    <property type="project" value="InterPro"/>
</dbReference>
<evidence type="ECO:0000313" key="4">
    <source>
        <dbReference type="WBParaSite" id="SMUV_0000191701-mRNA-1"/>
    </source>
</evidence>
<dbReference type="STRING" id="451379.A0A0N5ACN9"/>
<dbReference type="AlphaFoldDB" id="A0A0N5ACN9"/>